<dbReference type="AlphaFoldDB" id="A0A7W6RHM6"/>
<reference evidence="2 3" key="1">
    <citation type="submission" date="2020-08" db="EMBL/GenBank/DDBJ databases">
        <title>Genome sequencing of Purple Non-Sulfur Bacteria from various extreme environments.</title>
        <authorList>
            <person name="Mayer M."/>
        </authorList>
    </citation>
    <scope>NUCLEOTIDE SEQUENCE [LARGE SCALE GENOMIC DNA]</scope>
    <source>
        <strain evidence="2 3">JA131</strain>
    </source>
</reference>
<dbReference type="RefSeq" id="WP_184048538.1">
    <property type="nucleotide sequence ID" value="NZ_JACIGK010000046.1"/>
</dbReference>
<protein>
    <recommendedName>
        <fullName evidence="1">YgjP-like metallopeptidase domain-containing protein</fullName>
    </recommendedName>
</protein>
<organism evidence="2 3">
    <name type="scientific">Roseospira visakhapatnamensis</name>
    <dbReference type="NCBI Taxonomy" id="390880"/>
    <lineage>
        <taxon>Bacteria</taxon>
        <taxon>Pseudomonadati</taxon>
        <taxon>Pseudomonadota</taxon>
        <taxon>Alphaproteobacteria</taxon>
        <taxon>Rhodospirillales</taxon>
        <taxon>Rhodospirillaceae</taxon>
        <taxon>Roseospira</taxon>
    </lineage>
</organism>
<evidence type="ECO:0000313" key="2">
    <source>
        <dbReference type="EMBL" id="MBB4268048.1"/>
    </source>
</evidence>
<accession>A0A7W6RHM6</accession>
<dbReference type="Gene3D" id="3.30.2010.10">
    <property type="entry name" value="Metalloproteases ('zincins'), catalytic domain"/>
    <property type="match status" value="1"/>
</dbReference>
<gene>
    <name evidence="2" type="ORF">GGD89_003702</name>
</gene>
<comment type="caution">
    <text evidence="2">The sequence shown here is derived from an EMBL/GenBank/DDBJ whole genome shotgun (WGS) entry which is preliminary data.</text>
</comment>
<dbReference type="Proteomes" id="UP000554286">
    <property type="component" value="Unassembled WGS sequence"/>
</dbReference>
<sequence length="255" mass="28420">MAWWSRPATPPPERTLCLGERAVPLVTRVNPRARRIALKVDTHQDRVILVLPHRRHLKAADAFLDSKRDWLAARLADPPPAVVLADGAVVPLLGEPCRLRHCPGARRGVWREGREILVSGAPEHLPRRVTDWLRVQARAEISARVKAHAESLGVTPGRITLRDTRSRWGSCASSGALSFCWRLVMAPPWVLDYVTAHEVAHLREMNHGPAFWAHVETLTPGARHPARAWLRDHGAALHRVGGPVGSMARVQQFSF</sequence>
<dbReference type="PANTHER" id="PTHR30399">
    <property type="entry name" value="UNCHARACTERIZED PROTEIN YGJP"/>
    <property type="match status" value="1"/>
</dbReference>
<dbReference type="Pfam" id="PF01863">
    <property type="entry name" value="YgjP-like"/>
    <property type="match status" value="1"/>
</dbReference>
<proteinExistence type="predicted"/>
<dbReference type="EMBL" id="JACIGK010000046">
    <property type="protein sequence ID" value="MBB4268048.1"/>
    <property type="molecule type" value="Genomic_DNA"/>
</dbReference>
<dbReference type="InterPro" id="IPR002725">
    <property type="entry name" value="YgjP-like_metallopeptidase"/>
</dbReference>
<evidence type="ECO:0000259" key="1">
    <source>
        <dbReference type="Pfam" id="PF01863"/>
    </source>
</evidence>
<dbReference type="PANTHER" id="PTHR30399:SF1">
    <property type="entry name" value="UTP PYROPHOSPHATASE"/>
    <property type="match status" value="1"/>
</dbReference>
<dbReference type="CDD" id="cd07344">
    <property type="entry name" value="M48_yhfN_like"/>
    <property type="match status" value="1"/>
</dbReference>
<name>A0A7W6RHM6_9PROT</name>
<feature type="domain" description="YgjP-like metallopeptidase" evidence="1">
    <location>
        <begin position="35"/>
        <end position="233"/>
    </location>
</feature>
<dbReference type="InterPro" id="IPR053136">
    <property type="entry name" value="UTP_pyrophosphatase-like"/>
</dbReference>
<evidence type="ECO:0000313" key="3">
    <source>
        <dbReference type="Proteomes" id="UP000554286"/>
    </source>
</evidence>
<keyword evidence="3" id="KW-1185">Reference proteome</keyword>